<feature type="domain" description="FAD dependent oxidoreductase" evidence="7">
    <location>
        <begin position="14"/>
        <end position="371"/>
    </location>
</feature>
<evidence type="ECO:0000256" key="4">
    <source>
        <dbReference type="ARBA" id="ARBA00022827"/>
    </source>
</evidence>
<dbReference type="NCBIfam" id="NF009906">
    <property type="entry name" value="PRK13369.1"/>
    <property type="match status" value="1"/>
</dbReference>
<keyword evidence="3 6" id="KW-0285">Flavoprotein</keyword>
<dbReference type="InterPro" id="IPR036188">
    <property type="entry name" value="FAD/NAD-bd_sf"/>
</dbReference>
<dbReference type="RefSeq" id="WP_114645780.1">
    <property type="nucleotide sequence ID" value="NZ_QQNH01000009.1"/>
</dbReference>
<dbReference type="Gene3D" id="3.30.9.10">
    <property type="entry name" value="D-Amino Acid Oxidase, subunit A, domain 2"/>
    <property type="match status" value="1"/>
</dbReference>
<dbReference type="PROSITE" id="PS00977">
    <property type="entry name" value="FAD_G3PDH_1"/>
    <property type="match status" value="1"/>
</dbReference>
<dbReference type="GO" id="GO:0046168">
    <property type="term" value="P:glycerol-3-phosphate catabolic process"/>
    <property type="evidence" value="ECO:0007669"/>
    <property type="project" value="TreeGrafter"/>
</dbReference>
<dbReference type="PRINTS" id="PR01001">
    <property type="entry name" value="FADG3PDH"/>
</dbReference>
<name>A0A369W2W9_9HYPH</name>
<evidence type="ECO:0000259" key="7">
    <source>
        <dbReference type="Pfam" id="PF01266"/>
    </source>
</evidence>
<dbReference type="Gene3D" id="1.10.8.870">
    <property type="entry name" value="Alpha-glycerophosphate oxidase, cap domain"/>
    <property type="match status" value="1"/>
</dbReference>
<dbReference type="Gene3D" id="3.50.50.60">
    <property type="entry name" value="FAD/NAD(P)-binding domain"/>
    <property type="match status" value="1"/>
</dbReference>
<feature type="domain" description="Alpha-glycerophosphate oxidase C-terminal" evidence="8">
    <location>
        <begin position="393"/>
        <end position="489"/>
    </location>
</feature>
<dbReference type="InterPro" id="IPR031656">
    <property type="entry name" value="DAO_C"/>
</dbReference>
<dbReference type="SUPFAM" id="SSF51905">
    <property type="entry name" value="FAD/NAD(P)-binding domain"/>
    <property type="match status" value="1"/>
</dbReference>
<dbReference type="PANTHER" id="PTHR11985">
    <property type="entry name" value="GLYCEROL-3-PHOSPHATE DEHYDROGENASE"/>
    <property type="match status" value="1"/>
</dbReference>
<evidence type="ECO:0000256" key="5">
    <source>
        <dbReference type="ARBA" id="ARBA00023002"/>
    </source>
</evidence>
<evidence type="ECO:0000256" key="3">
    <source>
        <dbReference type="ARBA" id="ARBA00022630"/>
    </source>
</evidence>
<dbReference type="InterPro" id="IPR038299">
    <property type="entry name" value="DAO_C_sf"/>
</dbReference>
<dbReference type="Gene3D" id="6.10.250.1890">
    <property type="match status" value="1"/>
</dbReference>
<dbReference type="Pfam" id="PF16901">
    <property type="entry name" value="DAO_C"/>
    <property type="match status" value="1"/>
</dbReference>
<dbReference type="InterPro" id="IPR000447">
    <property type="entry name" value="G3P_DH_FAD-dep"/>
</dbReference>
<dbReference type="InterPro" id="IPR006076">
    <property type="entry name" value="FAD-dep_OxRdtase"/>
</dbReference>
<evidence type="ECO:0000313" key="9">
    <source>
        <dbReference type="EMBL" id="RDE09016.1"/>
    </source>
</evidence>
<dbReference type="AlphaFoldDB" id="A0A369W2W9"/>
<dbReference type="GO" id="GO:0009331">
    <property type="term" value="C:glycerol-3-phosphate dehydrogenase (FAD) complex"/>
    <property type="evidence" value="ECO:0007669"/>
    <property type="project" value="UniProtKB-UniRule"/>
</dbReference>
<gene>
    <name evidence="9" type="ORF">DVH29_08655</name>
</gene>
<dbReference type="EMBL" id="QQNH01000009">
    <property type="protein sequence ID" value="RDE09016.1"/>
    <property type="molecule type" value="Genomic_DNA"/>
</dbReference>
<sequence length="523" mass="56929">MTSEQNGPQGRIFDLLVIGGGVNGTGIARDAAGRGYAVCLAEMDDLASGTSSASTKLIHGGLRYLEHYEFRLVRESLVEREVLWANAPHIIWPLRFVLPHHKGLRPKWLLRAGLFLYDHIGGRKLLPRTRRLDLRRDPLGRALKPGYGAAFEYSDCWVDDARLVVLNAQDAAARGAEIHTRTKVLAARRKAGHWAVTVEDGPSGTVRTIAARMLINAAGPWVEQALATEAAAGDRHAVRLVKGSHIVVPRIHDDRRAFFFQNSDGRIFFAIPYEDDFTLIGTTDEDFEGDPGAVAISDAEIDYLIAGANDYFAEALGREDVIWCYSGVRPLYNDGAGKAQEATRDYVLKLTGEAGQGQLLTVIGGKITTYRRLAEAALEHVETVLGPKGAAWTRTAPLPGGDFPVEGVGAEIDRLAGDYPFLSREEAVRLMRHYGTRARALLGAATSRPDLGFHFGAGLYAAEVDYLVASEWARTVEDILWRRTKLGLRAGAIDIDQLAAYLRAADPGNDDAAGGLPLKASKA</sequence>
<keyword evidence="4" id="KW-0274">FAD</keyword>
<evidence type="ECO:0000256" key="2">
    <source>
        <dbReference type="ARBA" id="ARBA00007330"/>
    </source>
</evidence>
<comment type="similarity">
    <text evidence="2 6">Belongs to the FAD-dependent glycerol-3-phosphate dehydrogenase family.</text>
</comment>
<protein>
    <recommendedName>
        <fullName evidence="6">Glycerol-3-phosphate dehydrogenase</fullName>
        <ecNumber evidence="6">1.1.5.3</ecNumber>
    </recommendedName>
</protein>
<keyword evidence="10" id="KW-1185">Reference proteome</keyword>
<evidence type="ECO:0000256" key="1">
    <source>
        <dbReference type="ARBA" id="ARBA00001974"/>
    </source>
</evidence>
<dbReference type="PROSITE" id="PS00978">
    <property type="entry name" value="FAD_G3PDH_2"/>
    <property type="match status" value="1"/>
</dbReference>
<reference evidence="10" key="1">
    <citation type="submission" date="2018-07" db="EMBL/GenBank/DDBJ databases">
        <authorList>
            <person name="Liu B.-T."/>
            <person name="Du Z."/>
        </authorList>
    </citation>
    <scope>NUCLEOTIDE SEQUENCE [LARGE SCALE GENOMIC DNA]</scope>
    <source>
        <strain evidence="10">XYN52</strain>
    </source>
</reference>
<comment type="catalytic activity">
    <reaction evidence="6">
        <text>a quinone + sn-glycerol 3-phosphate = dihydroxyacetone phosphate + a quinol</text>
        <dbReference type="Rhea" id="RHEA:18977"/>
        <dbReference type="ChEBI" id="CHEBI:24646"/>
        <dbReference type="ChEBI" id="CHEBI:57597"/>
        <dbReference type="ChEBI" id="CHEBI:57642"/>
        <dbReference type="ChEBI" id="CHEBI:132124"/>
        <dbReference type="EC" id="1.1.5.3"/>
    </reaction>
</comment>
<dbReference type="EC" id="1.1.5.3" evidence="6"/>
<proteinExistence type="inferred from homology"/>
<comment type="cofactor">
    <cofactor evidence="1 6">
        <name>FAD</name>
        <dbReference type="ChEBI" id="CHEBI:57692"/>
    </cofactor>
</comment>
<dbReference type="Proteomes" id="UP000253759">
    <property type="component" value="Unassembled WGS sequence"/>
</dbReference>
<dbReference type="PANTHER" id="PTHR11985:SF15">
    <property type="entry name" value="GLYCEROL-3-PHOSPHATE DEHYDROGENASE, MITOCHONDRIAL"/>
    <property type="match status" value="1"/>
</dbReference>
<dbReference type="GO" id="GO:0004368">
    <property type="term" value="F:glycerol-3-phosphate dehydrogenase (quinone) activity"/>
    <property type="evidence" value="ECO:0007669"/>
    <property type="project" value="UniProtKB-EC"/>
</dbReference>
<dbReference type="OrthoDB" id="9766796at2"/>
<evidence type="ECO:0000313" key="10">
    <source>
        <dbReference type="Proteomes" id="UP000253759"/>
    </source>
</evidence>
<comment type="caution">
    <text evidence="9">The sequence shown here is derived from an EMBL/GenBank/DDBJ whole genome shotgun (WGS) entry which is preliminary data.</text>
</comment>
<evidence type="ECO:0000256" key="6">
    <source>
        <dbReference type="RuleBase" id="RU361217"/>
    </source>
</evidence>
<keyword evidence="5 6" id="KW-0560">Oxidoreductase</keyword>
<accession>A0A369W2W9</accession>
<dbReference type="Pfam" id="PF01266">
    <property type="entry name" value="DAO"/>
    <property type="match status" value="1"/>
</dbReference>
<organism evidence="9 10">
    <name type="scientific">Pelagibacterium lacus</name>
    <dbReference type="NCBI Taxonomy" id="2282655"/>
    <lineage>
        <taxon>Bacteria</taxon>
        <taxon>Pseudomonadati</taxon>
        <taxon>Pseudomonadota</taxon>
        <taxon>Alphaproteobacteria</taxon>
        <taxon>Hyphomicrobiales</taxon>
        <taxon>Devosiaceae</taxon>
        <taxon>Pelagibacterium</taxon>
    </lineage>
</organism>
<dbReference type="NCBIfam" id="NF008899">
    <property type="entry name" value="PRK12266.1"/>
    <property type="match status" value="1"/>
</dbReference>
<evidence type="ECO:0000259" key="8">
    <source>
        <dbReference type="Pfam" id="PF16901"/>
    </source>
</evidence>